<dbReference type="InterPro" id="IPR021067">
    <property type="entry name" value="Glycosyltransferase"/>
</dbReference>
<reference evidence="1 2" key="1">
    <citation type="journal article" date="2012" name="Genome Biol.">
        <title>Genome and low-iron response of an oceanic diatom adapted to chronic iron limitation.</title>
        <authorList>
            <person name="Lommer M."/>
            <person name="Specht M."/>
            <person name="Roy A.S."/>
            <person name="Kraemer L."/>
            <person name="Andreson R."/>
            <person name="Gutowska M.A."/>
            <person name="Wolf J."/>
            <person name="Bergner S.V."/>
            <person name="Schilhabel M.B."/>
            <person name="Klostermeier U.C."/>
            <person name="Beiko R.G."/>
            <person name="Rosenstiel P."/>
            <person name="Hippler M."/>
            <person name="Laroche J."/>
        </authorList>
    </citation>
    <scope>NUCLEOTIDE SEQUENCE [LARGE SCALE GENOMIC DNA]</scope>
    <source>
        <strain evidence="1 2">CCMP1005</strain>
    </source>
</reference>
<dbReference type="AlphaFoldDB" id="K0SP03"/>
<evidence type="ECO:0000313" key="1">
    <source>
        <dbReference type="EMBL" id="EJK62671.1"/>
    </source>
</evidence>
<gene>
    <name evidence="1" type="ORF">THAOC_16708</name>
</gene>
<name>K0SP03_THAOC</name>
<organism evidence="1 2">
    <name type="scientific">Thalassiosira oceanica</name>
    <name type="common">Marine diatom</name>
    <dbReference type="NCBI Taxonomy" id="159749"/>
    <lineage>
        <taxon>Eukaryota</taxon>
        <taxon>Sar</taxon>
        <taxon>Stramenopiles</taxon>
        <taxon>Ochrophyta</taxon>
        <taxon>Bacillariophyta</taxon>
        <taxon>Coscinodiscophyceae</taxon>
        <taxon>Thalassiosirophycidae</taxon>
        <taxon>Thalassiosirales</taxon>
        <taxon>Thalassiosiraceae</taxon>
        <taxon>Thalassiosira</taxon>
    </lineage>
</organism>
<sequence>MMPLALLMREDFWAKDFCMSTDSHMDLEPDWDEKMVNMWYEAQNEYAVLSTYVANIKQLGQDGSNSVHGVPHLCMVTFTSQVRTHATKSALILANPSLRMILRSWFEFSKCHAELKVQVNPHTPGVFDGEEFN</sequence>
<dbReference type="PANTHER" id="PTHR34496:SF6">
    <property type="entry name" value="GLYCOSYLTRANSFERASE 2-LIKE DOMAIN-CONTAINING PROTEIN"/>
    <property type="match status" value="1"/>
</dbReference>
<protein>
    <submittedName>
        <fullName evidence="1">Uncharacterized protein</fullName>
    </submittedName>
</protein>
<dbReference type="OMA" id="REDFWAK"/>
<dbReference type="Pfam" id="PF11397">
    <property type="entry name" value="GlcNAc"/>
    <property type="match status" value="1"/>
</dbReference>
<keyword evidence="2" id="KW-1185">Reference proteome</keyword>
<dbReference type="OrthoDB" id="76265at2759"/>
<comment type="caution">
    <text evidence="1">The sequence shown here is derived from an EMBL/GenBank/DDBJ whole genome shotgun (WGS) entry which is preliminary data.</text>
</comment>
<dbReference type="EMBL" id="AGNL01018702">
    <property type="protein sequence ID" value="EJK62671.1"/>
    <property type="molecule type" value="Genomic_DNA"/>
</dbReference>
<proteinExistence type="predicted"/>
<dbReference type="PANTHER" id="PTHR34496">
    <property type="entry name" value="GLCNAC TRANSFERASE-RELATED"/>
    <property type="match status" value="1"/>
</dbReference>
<accession>K0SP03</accession>
<dbReference type="Proteomes" id="UP000266841">
    <property type="component" value="Unassembled WGS sequence"/>
</dbReference>
<evidence type="ECO:0000313" key="2">
    <source>
        <dbReference type="Proteomes" id="UP000266841"/>
    </source>
</evidence>